<dbReference type="InterPro" id="IPR036388">
    <property type="entry name" value="WH-like_DNA-bd_sf"/>
</dbReference>
<dbReference type="RefSeq" id="WP_004621825.1">
    <property type="nucleotide sequence ID" value="NZ_ACXX02000016.1"/>
</dbReference>
<reference evidence="1" key="1">
    <citation type="submission" date="2009-07" db="EMBL/GenBank/DDBJ databases">
        <authorList>
            <consortium name="US DOE Joint Genome Institute (JGI-PGF)"/>
            <person name="Lucas S."/>
            <person name="Copeland A."/>
            <person name="Lapidus A."/>
            <person name="Glavina del Rio T."/>
            <person name="Tice H."/>
            <person name="Bruce D."/>
            <person name="Goodwin L."/>
            <person name="Pitluck S."/>
            <person name="Larimer F."/>
            <person name="Land M.L."/>
            <person name="Mouttaki H."/>
            <person name="He Z."/>
            <person name="Zhou J."/>
            <person name="Hemme C.L."/>
        </authorList>
    </citation>
    <scope>NUCLEOTIDE SEQUENCE [LARGE SCALE GENOMIC DNA]</scope>
    <source>
        <strain evidence="1">DSM 2782</strain>
    </source>
</reference>
<accession>F1THE4</accession>
<sequence length="597" mass="70280">MIEQNEKGLYQFNDRQIEEQARKQQDFLRIIHPFLNETDIMRQECVELRPLPRQKDIKYIRSLNLWRLDQRGLERHIEFLKGLNGIPACLYYSVYAYDYSKETYRKDGKPYAKGKINNQNARFTSIAICDLDKISEERHSDVVGMFENCGIAPLTVFSGHGFQDIVLLNERVYDIELLKRFNYILKLKGFPIDETIVDPARIMRMPFSFNCKAFCQEDKYHDAESPVAIPTKLVRFTDKRYSVEEVFDRLNTLPDIKNDFSIQVNMPEKEQENIPTKDAVAKEAEPIEAPIRVFQELSEEQVEELSSIYNIIRFKELPDAVQRMLYGTREGFRNKTLIFLTMFFANKLGLPLPKIIQSLVIWGARCNPMLDEEYIIANVTRIYRRKFKGNGKYDSQMVKEFGYIDFKMYRRDNKILFNNEFFDMFHLLSDGAVRVYLAAKLYEKMTGEKLWTIDRLVELTGYSARTLYRHLQQLTDYSLVDKKRCCRPKGEQYRYCINKFFDVTKGFLSFETATLEYLLKQGLLTDGELKLYIYLCQKINQSTGNECWLSQKSLGKDIAKKRNSISEMTTSLHKKGLIKKTAESYGKITYCYYSLIY</sequence>
<proteinExistence type="predicted"/>
<dbReference type="EMBL" id="ACXX02000016">
    <property type="protein sequence ID" value="EGD46147.1"/>
    <property type="molecule type" value="Genomic_DNA"/>
</dbReference>
<dbReference type="Gene3D" id="1.10.10.10">
    <property type="entry name" value="Winged helix-like DNA-binding domain superfamily/Winged helix DNA-binding domain"/>
    <property type="match status" value="1"/>
</dbReference>
<organism evidence="1 2">
    <name type="scientific">Ruminiclostridium papyrosolvens DSM 2782</name>
    <dbReference type="NCBI Taxonomy" id="588581"/>
    <lineage>
        <taxon>Bacteria</taxon>
        <taxon>Bacillati</taxon>
        <taxon>Bacillota</taxon>
        <taxon>Clostridia</taxon>
        <taxon>Eubacteriales</taxon>
        <taxon>Oscillospiraceae</taxon>
        <taxon>Ruminiclostridium</taxon>
    </lineage>
</organism>
<dbReference type="Pfam" id="PF13730">
    <property type="entry name" value="HTH_36"/>
    <property type="match status" value="1"/>
</dbReference>
<protein>
    <submittedName>
        <fullName evidence="1">Uncharacterized protein</fullName>
    </submittedName>
</protein>
<dbReference type="AlphaFoldDB" id="F1THE4"/>
<comment type="caution">
    <text evidence="1">The sequence shown here is derived from an EMBL/GenBank/DDBJ whole genome shotgun (WGS) entry which is preliminary data.</text>
</comment>
<evidence type="ECO:0000313" key="2">
    <source>
        <dbReference type="Proteomes" id="UP000003860"/>
    </source>
</evidence>
<dbReference type="SUPFAM" id="SSF46785">
    <property type="entry name" value="Winged helix' DNA-binding domain"/>
    <property type="match status" value="1"/>
</dbReference>
<evidence type="ECO:0000313" key="1">
    <source>
        <dbReference type="EMBL" id="EGD46147.1"/>
    </source>
</evidence>
<dbReference type="OrthoDB" id="2080021at2"/>
<dbReference type="InterPro" id="IPR036390">
    <property type="entry name" value="WH_DNA-bd_sf"/>
</dbReference>
<name>F1THE4_9FIRM</name>
<reference evidence="1" key="2">
    <citation type="submission" date="2011-01" db="EMBL/GenBank/DDBJ databases">
        <title>The Non-contiguous Finished genome of Clostridium papyrosolvens.</title>
        <authorList>
            <person name="Lucas S."/>
            <person name="Copeland A."/>
            <person name="Lapidus A."/>
            <person name="Cheng J.-F."/>
            <person name="Goodwin L."/>
            <person name="Pitluck S."/>
            <person name="Misra M."/>
            <person name="Chertkov O."/>
            <person name="Detter J.C."/>
            <person name="Han C."/>
            <person name="Tapia R."/>
            <person name="Land M."/>
            <person name="Hauser L."/>
            <person name="Kyrpides N."/>
            <person name="Ivanova N."/>
            <person name="Pagani I."/>
            <person name="Mouttaki H."/>
            <person name="He Z."/>
            <person name="Zhou J."/>
            <person name="Hemme C.L."/>
            <person name="Woyke T."/>
        </authorList>
    </citation>
    <scope>NUCLEOTIDE SEQUENCE [LARGE SCALE GENOMIC DNA]</scope>
    <source>
        <strain evidence="1">DSM 2782</strain>
    </source>
</reference>
<dbReference type="Proteomes" id="UP000003860">
    <property type="component" value="Unassembled WGS sequence"/>
</dbReference>
<gene>
    <name evidence="1" type="ORF">Cpap_0441</name>
</gene>
<keyword evidence="2" id="KW-1185">Reference proteome</keyword>